<feature type="compositionally biased region" description="Low complexity" evidence="1">
    <location>
        <begin position="275"/>
        <end position="336"/>
    </location>
</feature>
<gene>
    <name evidence="2" type="ORF">FRX31_009882</name>
</gene>
<feature type="compositionally biased region" description="Polar residues" evidence="1">
    <location>
        <begin position="25"/>
        <end position="54"/>
    </location>
</feature>
<dbReference type="OrthoDB" id="267397at2759"/>
<dbReference type="PANTHER" id="PTHR15204">
    <property type="entry name" value="LARGE PROLINE-RICH PROTEIN BAG6"/>
    <property type="match status" value="1"/>
</dbReference>
<dbReference type="EMBL" id="JABWDY010010643">
    <property type="protein sequence ID" value="KAF5200530.1"/>
    <property type="molecule type" value="Genomic_DNA"/>
</dbReference>
<feature type="region of interest" description="Disordered" evidence="1">
    <location>
        <begin position="258"/>
        <end position="336"/>
    </location>
</feature>
<evidence type="ECO:0000313" key="2">
    <source>
        <dbReference type="EMBL" id="KAF5200530.1"/>
    </source>
</evidence>
<proteinExistence type="predicted"/>
<comment type="caution">
    <text evidence="2">The sequence shown here is derived from an EMBL/GenBank/DDBJ whole genome shotgun (WGS) entry which is preliminary data.</text>
</comment>
<dbReference type="PANTHER" id="PTHR15204:SF5">
    <property type="entry name" value="LARGE PROLINE-RICH PROTEIN BAG6 ISOFORM X1"/>
    <property type="match status" value="1"/>
</dbReference>
<feature type="region of interest" description="Disordered" evidence="1">
    <location>
        <begin position="1"/>
        <end position="71"/>
    </location>
</feature>
<evidence type="ECO:0000256" key="1">
    <source>
        <dbReference type="SAM" id="MobiDB-lite"/>
    </source>
</evidence>
<protein>
    <submittedName>
        <fullName evidence="2">Cytoplasmic trna 2-thiolation protein</fullName>
    </submittedName>
</protein>
<dbReference type="Proteomes" id="UP000554482">
    <property type="component" value="Unassembled WGS sequence"/>
</dbReference>
<dbReference type="GO" id="GO:0031593">
    <property type="term" value="F:polyubiquitin modification-dependent protein binding"/>
    <property type="evidence" value="ECO:0007669"/>
    <property type="project" value="TreeGrafter"/>
</dbReference>
<sequence length="356" mass="37591">MLQRRSTQVRSQKNVGGTDRAPPANENQQSISRGEQVLQSLVSHGSNANASDASGPSGKLRPAFAQSIPTGRPNPVGLVLLMFEKHVGTIYTQSPSIRNTLDSIVQQIDGQELSNFAGMGRGQGGGIELSRMVQQMMPNVSQALTRGPTTPEPYGLDSGEQRLSDMGGAIRDDKPNEISQIDLQGVAQRIECNDPPGEIFLAVVEHTASLICAVEEVLKILLKNCAVMRILPMYVLPSFCIDFYRKKSLSMSCTDSKSFEVMDSGSQEDGREDTGSSTSSPSSSPTSSGSSSSSPTSSGSSTTSSSSSPTSSGSSTTSSSSSAPTSSSSCSSNSCSARLTRYRTIYLEDSPDKSQV</sequence>
<evidence type="ECO:0000313" key="3">
    <source>
        <dbReference type="Proteomes" id="UP000554482"/>
    </source>
</evidence>
<keyword evidence="3" id="KW-1185">Reference proteome</keyword>
<dbReference type="GO" id="GO:0036503">
    <property type="term" value="P:ERAD pathway"/>
    <property type="evidence" value="ECO:0007669"/>
    <property type="project" value="TreeGrafter"/>
</dbReference>
<organism evidence="2 3">
    <name type="scientific">Thalictrum thalictroides</name>
    <name type="common">Rue-anemone</name>
    <name type="synonym">Anemone thalictroides</name>
    <dbReference type="NCBI Taxonomy" id="46969"/>
    <lineage>
        <taxon>Eukaryota</taxon>
        <taxon>Viridiplantae</taxon>
        <taxon>Streptophyta</taxon>
        <taxon>Embryophyta</taxon>
        <taxon>Tracheophyta</taxon>
        <taxon>Spermatophyta</taxon>
        <taxon>Magnoliopsida</taxon>
        <taxon>Ranunculales</taxon>
        <taxon>Ranunculaceae</taxon>
        <taxon>Thalictroideae</taxon>
        <taxon>Thalictrum</taxon>
    </lineage>
</organism>
<accession>A0A7J6WV94</accession>
<reference evidence="2 3" key="1">
    <citation type="submission" date="2020-06" db="EMBL/GenBank/DDBJ databases">
        <title>Transcriptomic and genomic resources for Thalictrum thalictroides and T. hernandezii: Facilitating candidate gene discovery in an emerging model plant lineage.</title>
        <authorList>
            <person name="Arias T."/>
            <person name="Riano-Pachon D.M."/>
            <person name="Di Stilio V.S."/>
        </authorList>
    </citation>
    <scope>NUCLEOTIDE SEQUENCE [LARGE SCALE GENOMIC DNA]</scope>
    <source>
        <strain evidence="3">cv. WT478/WT964</strain>
        <tissue evidence="2">Leaves</tissue>
    </source>
</reference>
<name>A0A7J6WV94_THATH</name>
<feature type="compositionally biased region" description="Polar residues" evidence="1">
    <location>
        <begin position="1"/>
        <end position="15"/>
    </location>
</feature>
<dbReference type="GO" id="GO:0051787">
    <property type="term" value="F:misfolded protein binding"/>
    <property type="evidence" value="ECO:0007669"/>
    <property type="project" value="TreeGrafter"/>
</dbReference>
<dbReference type="GO" id="GO:0071818">
    <property type="term" value="C:BAT3 complex"/>
    <property type="evidence" value="ECO:0007669"/>
    <property type="project" value="TreeGrafter"/>
</dbReference>
<dbReference type="AlphaFoldDB" id="A0A7J6WV94"/>